<feature type="region of interest" description="Disordered" evidence="1">
    <location>
        <begin position="304"/>
        <end position="343"/>
    </location>
</feature>
<keyword evidence="2" id="KW-0472">Membrane</keyword>
<feature type="compositionally biased region" description="Polar residues" evidence="1">
    <location>
        <begin position="63"/>
        <end position="75"/>
    </location>
</feature>
<feature type="chain" id="PRO_5012167111" description="Htaa protein" evidence="3">
    <location>
        <begin position="29"/>
        <end position="378"/>
    </location>
</feature>
<evidence type="ECO:0000256" key="3">
    <source>
        <dbReference type="SAM" id="SignalP"/>
    </source>
</evidence>
<dbReference type="RefSeq" id="WP_081195175.1">
    <property type="nucleotide sequence ID" value="NZ_MWIH01000009.1"/>
</dbReference>
<dbReference type="STRING" id="1962155.B1813_22115"/>
<reference evidence="4 5" key="1">
    <citation type="submission" date="2017-02" db="EMBL/GenBank/DDBJ databases">
        <title>Draft genome of Saccharomonospora sp. 154.</title>
        <authorList>
            <person name="Alonso-Carmona G.S."/>
            <person name="De La Haba R."/>
            <person name="Vera-Gargallo B."/>
            <person name="Sandoval-Trujillo A.H."/>
            <person name="Ramirez-Duran N."/>
            <person name="Ventosa A."/>
        </authorList>
    </citation>
    <scope>NUCLEOTIDE SEQUENCE [LARGE SCALE GENOMIC DNA]</scope>
    <source>
        <strain evidence="4 5">LRS4.154</strain>
    </source>
</reference>
<name>A0A1V8ZXI5_SACPI</name>
<feature type="signal peptide" evidence="3">
    <location>
        <begin position="1"/>
        <end position="28"/>
    </location>
</feature>
<keyword evidence="2" id="KW-0812">Transmembrane</keyword>
<keyword evidence="5" id="KW-1185">Reference proteome</keyword>
<evidence type="ECO:0008006" key="6">
    <source>
        <dbReference type="Google" id="ProtNLM"/>
    </source>
</evidence>
<sequence>MSGVVSTLRAATAMTVLAPVFVPAPAVADPAAVDPDTGPVAYANAASLAVTDDGYGARGGSVISETQRSPVTPGSSRLGPARSAVPGSDGERAAVGPHYRLAIEGHDVTATLRERRVPAAEARADFVLTDRAAEAEPVVLSFESSVTAVECSSAEDVTAEATAARLSMLDADGDLTPVEPPRAGDEVRRRDLPFGPPGEIADDERATSDITVRRVDDYEQLLRQDQWRDGDVTAASGWLVEIDTHVWRADGDGSGLLDLPGLGHAGDTENAEDAESAPVRTIETTLVLGGVSCSVPSGFVRHGGGGAEPGAPAPSVPVTIPAGAGAPVEARSAGTDTGTGPSGASGAWWGAALLGAGALFGGAALVLARRASSVRDGS</sequence>
<comment type="caution">
    <text evidence="4">The sequence shown here is derived from an EMBL/GenBank/DDBJ whole genome shotgun (WGS) entry which is preliminary data.</text>
</comment>
<feature type="compositionally biased region" description="Low complexity" evidence="1">
    <location>
        <begin position="332"/>
        <end position="343"/>
    </location>
</feature>
<gene>
    <name evidence="4" type="ORF">B1813_22115</name>
</gene>
<keyword evidence="2" id="KW-1133">Transmembrane helix</keyword>
<feature type="region of interest" description="Disordered" evidence="1">
    <location>
        <begin position="172"/>
        <end position="202"/>
    </location>
</feature>
<feature type="compositionally biased region" description="Basic and acidic residues" evidence="1">
    <location>
        <begin position="182"/>
        <end position="192"/>
    </location>
</feature>
<keyword evidence="3" id="KW-0732">Signal</keyword>
<evidence type="ECO:0000313" key="4">
    <source>
        <dbReference type="EMBL" id="OQO89615.1"/>
    </source>
</evidence>
<dbReference type="EMBL" id="MWIH01000009">
    <property type="protein sequence ID" value="OQO89615.1"/>
    <property type="molecule type" value="Genomic_DNA"/>
</dbReference>
<proteinExistence type="predicted"/>
<dbReference type="Proteomes" id="UP000192591">
    <property type="component" value="Unassembled WGS sequence"/>
</dbReference>
<organism evidence="4 5">
    <name type="scientific">Saccharomonospora piscinae</name>
    <dbReference type="NCBI Taxonomy" id="687388"/>
    <lineage>
        <taxon>Bacteria</taxon>
        <taxon>Bacillati</taxon>
        <taxon>Actinomycetota</taxon>
        <taxon>Actinomycetes</taxon>
        <taxon>Pseudonocardiales</taxon>
        <taxon>Pseudonocardiaceae</taxon>
        <taxon>Saccharomonospora</taxon>
    </lineage>
</organism>
<evidence type="ECO:0000313" key="5">
    <source>
        <dbReference type="Proteomes" id="UP000192591"/>
    </source>
</evidence>
<feature type="transmembrane region" description="Helical" evidence="2">
    <location>
        <begin position="347"/>
        <end position="368"/>
    </location>
</feature>
<feature type="region of interest" description="Disordered" evidence="1">
    <location>
        <begin position="59"/>
        <end position="97"/>
    </location>
</feature>
<evidence type="ECO:0000256" key="2">
    <source>
        <dbReference type="SAM" id="Phobius"/>
    </source>
</evidence>
<accession>A0A1V8ZXI5</accession>
<protein>
    <recommendedName>
        <fullName evidence="6">Htaa protein</fullName>
    </recommendedName>
</protein>
<dbReference type="AlphaFoldDB" id="A0A1V8ZXI5"/>
<evidence type="ECO:0000256" key="1">
    <source>
        <dbReference type="SAM" id="MobiDB-lite"/>
    </source>
</evidence>